<accession>A0A172UWX3</accession>
<organism evidence="1 2">
    <name type="scientific">Mycobacterium adipatum</name>
    <dbReference type="NCBI Taxonomy" id="1682113"/>
    <lineage>
        <taxon>Bacteria</taxon>
        <taxon>Bacillati</taxon>
        <taxon>Actinomycetota</taxon>
        <taxon>Actinomycetes</taxon>
        <taxon>Mycobacteriales</taxon>
        <taxon>Mycobacteriaceae</taxon>
        <taxon>Mycobacterium</taxon>
    </lineage>
</organism>
<dbReference type="Pfam" id="PF14081">
    <property type="entry name" value="DUF4262"/>
    <property type="match status" value="1"/>
</dbReference>
<reference evidence="1 2" key="1">
    <citation type="submission" date="2016-05" db="EMBL/GenBank/DDBJ databases">
        <title>Complete genome sequence of a phthalic acid esters degrading Mycobacterium sp. YC-RL4.</title>
        <authorList>
            <person name="Ren L."/>
            <person name="Fan S."/>
            <person name="Ruth N."/>
            <person name="Jia Y."/>
            <person name="Wang J."/>
            <person name="Qiao C."/>
        </authorList>
    </citation>
    <scope>NUCLEOTIDE SEQUENCE [LARGE SCALE GENOMIC DNA]</scope>
    <source>
        <strain evidence="1 2">YC-RL4</strain>
        <plasmid evidence="2">pmyc1</plasmid>
    </source>
</reference>
<sequence length="272" mass="28806">MGHEDSRRGSESEARAAVLAETRVKVAEHGWTVLAVFPTAGDQGPSFAYTVGLSAQSLPELAIYGLPGQVAHSVLNQVARRMVAAGQGLATGDRIEGVLVDDVALVAVEMTDARDLNLVRECYGAVAAAVQVVWPDADGVLPWEAGSRIGDAQQPLRGRPPQARPVYHAQRVAASTAQELADLIAEQPRKSVVAGDGSDPQRDSDIRAGWAARALVAYAEHLGGSSLTEDVATAATDLLSDLRHLFDALGVEWEQAVASSDGYYRDEIFGQL</sequence>
<keyword evidence="2" id="KW-1185">Reference proteome</keyword>
<evidence type="ECO:0000313" key="2">
    <source>
        <dbReference type="Proteomes" id="UP000077143"/>
    </source>
</evidence>
<evidence type="ECO:0000313" key="1">
    <source>
        <dbReference type="EMBL" id="ANE83480.1"/>
    </source>
</evidence>
<name>A0A172UWX3_9MYCO</name>
<protein>
    <recommendedName>
        <fullName evidence="3">DUF4262 domain-containing protein</fullName>
    </recommendedName>
</protein>
<dbReference type="RefSeq" id="WP_068004326.1">
    <property type="nucleotide sequence ID" value="NZ_CP015597.1"/>
</dbReference>
<dbReference type="Proteomes" id="UP000077143">
    <property type="component" value="Plasmid pMYC1"/>
</dbReference>
<dbReference type="OrthoDB" id="511192at2"/>
<proteinExistence type="predicted"/>
<dbReference type="EMBL" id="CP015597">
    <property type="protein sequence ID" value="ANE83480.1"/>
    <property type="molecule type" value="Genomic_DNA"/>
</dbReference>
<dbReference type="AlphaFoldDB" id="A0A172UWX3"/>
<keyword evidence="1" id="KW-0614">Plasmid</keyword>
<dbReference type="KEGG" id="madi:A7U43_28645"/>
<geneLocation type="plasmid" evidence="2">
    <name>pmyc1</name>
</geneLocation>
<gene>
    <name evidence="1" type="ORF">A7U43_28645</name>
</gene>
<dbReference type="InterPro" id="IPR025358">
    <property type="entry name" value="DUF4262"/>
</dbReference>
<evidence type="ECO:0008006" key="3">
    <source>
        <dbReference type="Google" id="ProtNLM"/>
    </source>
</evidence>